<dbReference type="GO" id="GO:0006995">
    <property type="term" value="P:cellular response to nitrogen starvation"/>
    <property type="evidence" value="ECO:0007669"/>
    <property type="project" value="TreeGrafter"/>
</dbReference>
<keyword evidence="4 6" id="KW-0832">Ubl conjugation</keyword>
<comment type="subcellular location">
    <subcellularLocation>
        <location evidence="1 6">Preautophagosomal structure membrane</location>
        <topology evidence="1 6">Peripheral membrane protein</topology>
    </subcellularLocation>
</comment>
<sequence>MASSTPTATTLFRRLCWDGTVPIEVKIDSKELPAGSDRTLESFYIRAPRVSYLPLLIQEVKTFLFDLVLDEASAKDMKTDDWWFEAEGGALLKWHWPVGLLYDLHLVAHPAPDFQMKPFTIILHLASPPTDKLLFTPSIETCKQSFMGQLKEADFLRWGNTKRVTGLRKEDQDGLWEGIVEHNFDDFWRIASKIAPSPNPLAPPLTPNPSSPTLPAPSSRPASTQPPSGSDRDNAYSVRSVPVRIYLPDGPVIQDLVPPFLEDGLPHSLNLFLSAQLPLLFKPSPTSPLTPVDPNAPKSNLAFALIQGVIAPLDCEMAWLGACMSGADGWVNVCIGLDK</sequence>
<dbReference type="InterPro" id="IPR007239">
    <property type="entry name" value="Atg5"/>
</dbReference>
<protein>
    <recommendedName>
        <fullName evidence="6">Autophagy protein 5</fullName>
    </recommendedName>
</protein>
<evidence type="ECO:0000256" key="6">
    <source>
        <dbReference type="RuleBase" id="RU361202"/>
    </source>
</evidence>
<evidence type="ECO:0000256" key="2">
    <source>
        <dbReference type="ARBA" id="ARBA00006910"/>
    </source>
</evidence>
<gene>
    <name evidence="11" type="ORF">SISSUDRAFT_986582</name>
</gene>
<evidence type="ECO:0000256" key="3">
    <source>
        <dbReference type="ARBA" id="ARBA00022499"/>
    </source>
</evidence>
<dbReference type="InterPro" id="IPR042527">
    <property type="entry name" value="Atg5_UblA_dom_sf"/>
</dbReference>
<feature type="domain" description="Autophagy protein ATG5 alpha-helical bundle region" evidence="9">
    <location>
        <begin position="140"/>
        <end position="196"/>
    </location>
</feature>
<dbReference type="Proteomes" id="UP000076798">
    <property type="component" value="Unassembled WGS sequence"/>
</dbReference>
<evidence type="ECO:0000259" key="8">
    <source>
        <dbReference type="Pfam" id="PF04106"/>
    </source>
</evidence>
<comment type="function">
    <text evidence="6">Involved in cytoplasm to vacuole transport (Cvt) and autophagic vesicle formation.</text>
</comment>
<dbReference type="GO" id="GO:0034727">
    <property type="term" value="P:piecemeal microautophagy of the nucleus"/>
    <property type="evidence" value="ECO:0007669"/>
    <property type="project" value="TreeGrafter"/>
</dbReference>
<feature type="domain" description="Autophagy protein ATG5 UblA" evidence="10">
    <location>
        <begin position="16"/>
        <end position="124"/>
    </location>
</feature>
<keyword evidence="3 6" id="KW-1017">Isopeptide bond</keyword>
<keyword evidence="12" id="KW-1185">Reference proteome</keyword>
<dbReference type="GO" id="GO:0034274">
    <property type="term" value="C:Atg12-Atg5-Atg16 complex"/>
    <property type="evidence" value="ECO:0007669"/>
    <property type="project" value="TreeGrafter"/>
</dbReference>
<evidence type="ECO:0000256" key="5">
    <source>
        <dbReference type="ARBA" id="ARBA00023006"/>
    </source>
</evidence>
<dbReference type="EMBL" id="KV428068">
    <property type="protein sequence ID" value="KZT38202.1"/>
    <property type="molecule type" value="Genomic_DNA"/>
</dbReference>
<reference evidence="11 12" key="1">
    <citation type="journal article" date="2016" name="Mol. Biol. Evol.">
        <title>Comparative Genomics of Early-Diverging Mushroom-Forming Fungi Provides Insights into the Origins of Lignocellulose Decay Capabilities.</title>
        <authorList>
            <person name="Nagy L.G."/>
            <person name="Riley R."/>
            <person name="Tritt A."/>
            <person name="Adam C."/>
            <person name="Daum C."/>
            <person name="Floudas D."/>
            <person name="Sun H."/>
            <person name="Yadav J.S."/>
            <person name="Pangilinan J."/>
            <person name="Larsson K.H."/>
            <person name="Matsuura K."/>
            <person name="Barry K."/>
            <person name="Labutti K."/>
            <person name="Kuo R."/>
            <person name="Ohm R.A."/>
            <person name="Bhattacharya S.S."/>
            <person name="Shirouzu T."/>
            <person name="Yoshinaga Y."/>
            <person name="Martin F.M."/>
            <person name="Grigoriev I.V."/>
            <person name="Hibbett D.S."/>
        </authorList>
    </citation>
    <scope>NUCLEOTIDE SEQUENCE [LARGE SCALE GENOMIC DNA]</scope>
    <source>
        <strain evidence="11 12">HHB10207 ss-3</strain>
    </source>
</reference>
<evidence type="ECO:0000256" key="1">
    <source>
        <dbReference type="ARBA" id="ARBA00004623"/>
    </source>
</evidence>
<evidence type="ECO:0000259" key="10">
    <source>
        <dbReference type="Pfam" id="PF20638"/>
    </source>
</evidence>
<dbReference type="OrthoDB" id="272162at2759"/>
<dbReference type="PANTHER" id="PTHR13040:SF2">
    <property type="entry name" value="AUTOPHAGY PROTEIN 5"/>
    <property type="match status" value="1"/>
</dbReference>
<feature type="domain" description="Autophagy protein ATG5 UblB" evidence="8">
    <location>
        <begin position="241"/>
        <end position="335"/>
    </location>
</feature>
<evidence type="ECO:0000256" key="4">
    <source>
        <dbReference type="ARBA" id="ARBA00022843"/>
    </source>
</evidence>
<feature type="region of interest" description="Disordered" evidence="7">
    <location>
        <begin position="199"/>
        <end position="235"/>
    </location>
</feature>
<dbReference type="Pfam" id="PF20637">
    <property type="entry name" value="ATG5_HBR"/>
    <property type="match status" value="1"/>
</dbReference>
<keyword evidence="6" id="KW-0472">Membrane</keyword>
<keyword evidence="6" id="KW-0813">Transport</keyword>
<comment type="subunit">
    <text evidence="6">Conjugated with ATG12.</text>
</comment>
<dbReference type="AlphaFoldDB" id="A0A166D6Z9"/>
<dbReference type="Pfam" id="PF04106">
    <property type="entry name" value="ATG5_UblB"/>
    <property type="match status" value="1"/>
</dbReference>
<evidence type="ECO:0000259" key="9">
    <source>
        <dbReference type="Pfam" id="PF20637"/>
    </source>
</evidence>
<dbReference type="GO" id="GO:0044233">
    <property type="term" value="C:mitochondria-associated endoplasmic reticulum membrane contact site"/>
    <property type="evidence" value="ECO:0007669"/>
    <property type="project" value="TreeGrafter"/>
</dbReference>
<accession>A0A166D6Z9</accession>
<dbReference type="Gene3D" id="1.10.246.190">
    <property type="entry name" value="Autophagy protein Apg5, helix rich domain"/>
    <property type="match status" value="1"/>
</dbReference>
<dbReference type="GO" id="GO:0000422">
    <property type="term" value="P:autophagy of mitochondrion"/>
    <property type="evidence" value="ECO:0007669"/>
    <property type="project" value="TreeGrafter"/>
</dbReference>
<dbReference type="PANTHER" id="PTHR13040">
    <property type="entry name" value="AUTOPHAGY PROTEIN 5"/>
    <property type="match status" value="1"/>
</dbReference>
<dbReference type="InterPro" id="IPR042526">
    <property type="entry name" value="Atg5_HR"/>
</dbReference>
<evidence type="ECO:0000313" key="11">
    <source>
        <dbReference type="EMBL" id="KZT38202.1"/>
    </source>
</evidence>
<feature type="compositionally biased region" description="Pro residues" evidence="7">
    <location>
        <begin position="199"/>
        <end position="215"/>
    </location>
</feature>
<dbReference type="GO" id="GO:0061908">
    <property type="term" value="C:phagophore"/>
    <property type="evidence" value="ECO:0007669"/>
    <property type="project" value="TreeGrafter"/>
</dbReference>
<dbReference type="GO" id="GO:0005776">
    <property type="term" value="C:autophagosome"/>
    <property type="evidence" value="ECO:0007669"/>
    <property type="project" value="TreeGrafter"/>
</dbReference>
<keyword evidence="5 6" id="KW-0072">Autophagy</keyword>
<dbReference type="InterPro" id="IPR048318">
    <property type="entry name" value="ATG5_UblB"/>
</dbReference>
<organism evidence="11 12">
    <name type="scientific">Sistotremastrum suecicum HHB10207 ss-3</name>
    <dbReference type="NCBI Taxonomy" id="1314776"/>
    <lineage>
        <taxon>Eukaryota</taxon>
        <taxon>Fungi</taxon>
        <taxon>Dikarya</taxon>
        <taxon>Basidiomycota</taxon>
        <taxon>Agaricomycotina</taxon>
        <taxon>Agaricomycetes</taxon>
        <taxon>Sistotremastrales</taxon>
        <taxon>Sistotremastraceae</taxon>
        <taxon>Sistotremastrum</taxon>
    </lineage>
</organism>
<dbReference type="InterPro" id="IPR048940">
    <property type="entry name" value="ATG5_HBR"/>
</dbReference>
<comment type="similarity">
    <text evidence="2 6">Belongs to the ATG5 family.</text>
</comment>
<dbReference type="Gene3D" id="3.10.20.90">
    <property type="entry name" value="Phosphatidylinositol 3-kinase Catalytic Subunit, Chain A, domain 1"/>
    <property type="match status" value="1"/>
</dbReference>
<dbReference type="STRING" id="1314776.A0A166D6Z9"/>
<dbReference type="InterPro" id="IPR048939">
    <property type="entry name" value="ATG5_UblA"/>
</dbReference>
<evidence type="ECO:0000256" key="7">
    <source>
        <dbReference type="SAM" id="MobiDB-lite"/>
    </source>
</evidence>
<dbReference type="Gene3D" id="3.10.20.620">
    <property type="match status" value="1"/>
</dbReference>
<evidence type="ECO:0000313" key="12">
    <source>
        <dbReference type="Proteomes" id="UP000076798"/>
    </source>
</evidence>
<dbReference type="Pfam" id="PF20638">
    <property type="entry name" value="ATG5_UblA"/>
    <property type="match status" value="1"/>
</dbReference>
<dbReference type="GO" id="GO:0034045">
    <property type="term" value="C:phagophore assembly site membrane"/>
    <property type="evidence" value="ECO:0007669"/>
    <property type="project" value="UniProtKB-SubCell"/>
</dbReference>
<proteinExistence type="inferred from homology"/>
<dbReference type="GO" id="GO:0019776">
    <property type="term" value="F:Atg8-family ligase activity"/>
    <property type="evidence" value="ECO:0007669"/>
    <property type="project" value="TreeGrafter"/>
</dbReference>
<name>A0A166D6Z9_9AGAM</name>